<feature type="domain" description="RRM" evidence="7">
    <location>
        <begin position="251"/>
        <end position="347"/>
    </location>
</feature>
<evidence type="ECO:0000313" key="10">
    <source>
        <dbReference type="Proteomes" id="UP000196158"/>
    </source>
</evidence>
<dbReference type="InterPro" id="IPR000504">
    <property type="entry name" value="RRM_dom"/>
</dbReference>
<dbReference type="InterPro" id="IPR001876">
    <property type="entry name" value="Znf_RanBP2"/>
</dbReference>
<feature type="region of interest" description="Disordered" evidence="6">
    <location>
        <begin position="422"/>
        <end position="487"/>
    </location>
</feature>
<dbReference type="InterPro" id="IPR035979">
    <property type="entry name" value="RBD_domain_sf"/>
</dbReference>
<keyword evidence="2 5" id="KW-0863">Zinc-finger</keyword>
<dbReference type="Proteomes" id="UP000196158">
    <property type="component" value="Unassembled WGS sequence"/>
</dbReference>
<feature type="compositionally biased region" description="Acidic residues" evidence="6">
    <location>
        <begin position="149"/>
        <end position="169"/>
    </location>
</feature>
<sequence>MYYLVLELEVEHKIETPKDHSRVSKIMYQLVNEEDMSCVFPGDQSSGLPSITIDNEANAFQDAIKKLDIEINRVTKDDTFVLCSLFSTWHIRVTIQREARDLDYQLPTYLALPMIFDLKKEYLRWIQNHKDLLPKEEEKQESKIVKEEEVTDNDDNEKEESDKDEDSDSNNDTHINDGITQKADKLLLQILEVMDIEHSDDSPMTIDVNVSTELLTKLYKKCSSETDEQNVLTQPYASLSDYNQFLHRESTTVYINNLPQDTTQSELESWFSQFGSRPIGFWTIKKTTRSDGGSESSTVLNNCPYVEEPDSISGFIIFQTNQEAKEALLLNGRSVLSNVANIKQPRVVEHVVEIEPSCSTVLAKAHGVLASFPQSKNKPRPGDWTCPSCGFSNFQRRTACFRCTFPIPLNLISSKSHYNSEKIGGSSNGNNGNINNGGSSNNNNNNNNNNGTTVENMNSSNSNLRSNGTVNHYINHNGQQHGNNGSNVPFRAGDWKCTSCQYHNFAKNVMCLRCNKPKVRQTNRNAMNVNGVRMWEAHGNNYLNQEQNRYTGNYNGRHREDTIRTGKSR</sequence>
<dbReference type="FunFam" id="4.10.1060.10:FF:000024">
    <property type="entry name" value="RNA-binding protein"/>
    <property type="match status" value="1"/>
</dbReference>
<dbReference type="Pfam" id="PF00076">
    <property type="entry name" value="RRM_1"/>
    <property type="match status" value="1"/>
</dbReference>
<feature type="domain" description="RanBP2-type" evidence="8">
    <location>
        <begin position="491"/>
        <end position="520"/>
    </location>
</feature>
<evidence type="ECO:0000256" key="5">
    <source>
        <dbReference type="PROSITE-ProRule" id="PRU00322"/>
    </source>
</evidence>
<organism evidence="9 10">
    <name type="scientific">Maudiozyma saulgeensis</name>
    <dbReference type="NCBI Taxonomy" id="1789683"/>
    <lineage>
        <taxon>Eukaryota</taxon>
        <taxon>Fungi</taxon>
        <taxon>Dikarya</taxon>
        <taxon>Ascomycota</taxon>
        <taxon>Saccharomycotina</taxon>
        <taxon>Saccharomycetes</taxon>
        <taxon>Saccharomycetales</taxon>
        <taxon>Saccharomycetaceae</taxon>
        <taxon>Maudiozyma</taxon>
    </lineage>
</organism>
<dbReference type="Gene3D" id="3.30.70.330">
    <property type="match status" value="1"/>
</dbReference>
<dbReference type="AlphaFoldDB" id="A0A1X7QYJ0"/>
<evidence type="ECO:0008006" key="11">
    <source>
        <dbReference type="Google" id="ProtNLM"/>
    </source>
</evidence>
<dbReference type="PANTHER" id="PTHR23111:SF40">
    <property type="entry name" value="RNA-BINDING PROTEIN INVOLVED IN HETEROCHROMATIN ASSEMBLY-RELATED"/>
    <property type="match status" value="1"/>
</dbReference>
<feature type="domain" description="RanBP2-type" evidence="8">
    <location>
        <begin position="380"/>
        <end position="409"/>
    </location>
</feature>
<dbReference type="PROSITE" id="PS50199">
    <property type="entry name" value="ZF_RANBP2_2"/>
    <property type="match status" value="2"/>
</dbReference>
<dbReference type="OrthoDB" id="448399at2759"/>
<evidence type="ECO:0000256" key="1">
    <source>
        <dbReference type="ARBA" id="ARBA00022723"/>
    </source>
</evidence>
<dbReference type="PANTHER" id="PTHR23111">
    <property type="entry name" value="ZINC FINGER PROTEIN"/>
    <property type="match status" value="1"/>
</dbReference>
<keyword evidence="1" id="KW-0479">Metal-binding</keyword>
<evidence type="ECO:0000256" key="2">
    <source>
        <dbReference type="ARBA" id="ARBA00022771"/>
    </source>
</evidence>
<evidence type="ECO:0000259" key="8">
    <source>
        <dbReference type="PROSITE" id="PS50199"/>
    </source>
</evidence>
<dbReference type="PROSITE" id="PS50102">
    <property type="entry name" value="RRM"/>
    <property type="match status" value="1"/>
</dbReference>
<keyword evidence="10" id="KW-1185">Reference proteome</keyword>
<feature type="compositionally biased region" description="Basic and acidic residues" evidence="6">
    <location>
        <begin position="136"/>
        <end position="148"/>
    </location>
</feature>
<evidence type="ECO:0000313" key="9">
    <source>
        <dbReference type="EMBL" id="SMN18274.1"/>
    </source>
</evidence>
<dbReference type="GO" id="GO:0008270">
    <property type="term" value="F:zinc ion binding"/>
    <property type="evidence" value="ECO:0007669"/>
    <property type="project" value="UniProtKB-KW"/>
</dbReference>
<dbReference type="Pfam" id="PF00641">
    <property type="entry name" value="Zn_ribbon_RanBP"/>
    <property type="match status" value="2"/>
</dbReference>
<feature type="region of interest" description="Disordered" evidence="6">
    <location>
        <begin position="136"/>
        <end position="178"/>
    </location>
</feature>
<evidence type="ECO:0000259" key="7">
    <source>
        <dbReference type="PROSITE" id="PS50102"/>
    </source>
</evidence>
<keyword evidence="3" id="KW-0862">Zinc</keyword>
<dbReference type="InterPro" id="IPR036443">
    <property type="entry name" value="Znf_RanBP2_sf"/>
</dbReference>
<feature type="region of interest" description="Disordered" evidence="6">
    <location>
        <begin position="549"/>
        <end position="569"/>
    </location>
</feature>
<gene>
    <name evidence="9" type="ORF">KASA_0Q07260G</name>
</gene>
<dbReference type="SUPFAM" id="SSF90209">
    <property type="entry name" value="Ran binding protein zinc finger-like"/>
    <property type="match status" value="2"/>
</dbReference>
<feature type="compositionally biased region" description="Basic and acidic residues" evidence="6">
    <location>
        <begin position="557"/>
        <end position="569"/>
    </location>
</feature>
<name>A0A1X7QYJ0_9SACH</name>
<evidence type="ECO:0000256" key="6">
    <source>
        <dbReference type="SAM" id="MobiDB-lite"/>
    </source>
</evidence>
<dbReference type="STRING" id="1789683.A0A1X7QYJ0"/>
<dbReference type="InterPro" id="IPR012677">
    <property type="entry name" value="Nucleotide-bd_a/b_plait_sf"/>
</dbReference>
<accession>A0A1X7QYJ0</accession>
<dbReference type="PROSITE" id="PS01358">
    <property type="entry name" value="ZF_RANBP2_1"/>
    <property type="match status" value="2"/>
</dbReference>
<dbReference type="Gene3D" id="4.10.1060.10">
    <property type="entry name" value="Zinc finger, RanBP2-type"/>
    <property type="match status" value="2"/>
</dbReference>
<dbReference type="GO" id="GO:0003729">
    <property type="term" value="F:mRNA binding"/>
    <property type="evidence" value="ECO:0007669"/>
    <property type="project" value="TreeGrafter"/>
</dbReference>
<dbReference type="EMBL" id="FXLY01000002">
    <property type="protein sequence ID" value="SMN18274.1"/>
    <property type="molecule type" value="Genomic_DNA"/>
</dbReference>
<protein>
    <recommendedName>
        <fullName evidence="11">RNA-binding protein</fullName>
    </recommendedName>
</protein>
<reference evidence="9 10" key="1">
    <citation type="submission" date="2017-04" db="EMBL/GenBank/DDBJ databases">
        <authorList>
            <person name="Afonso C.L."/>
            <person name="Miller P.J."/>
            <person name="Scott M.A."/>
            <person name="Spackman E."/>
            <person name="Goraichik I."/>
            <person name="Dimitrov K.M."/>
            <person name="Suarez D.L."/>
            <person name="Swayne D.E."/>
        </authorList>
    </citation>
    <scope>NUCLEOTIDE SEQUENCE [LARGE SCALE GENOMIC DNA]</scope>
</reference>
<proteinExistence type="predicted"/>
<dbReference type="SMART" id="SM00547">
    <property type="entry name" value="ZnF_RBZ"/>
    <property type="match status" value="2"/>
</dbReference>
<keyword evidence="4" id="KW-0694">RNA-binding</keyword>
<feature type="compositionally biased region" description="Low complexity" evidence="6">
    <location>
        <begin position="423"/>
        <end position="487"/>
    </location>
</feature>
<evidence type="ECO:0000256" key="3">
    <source>
        <dbReference type="ARBA" id="ARBA00022833"/>
    </source>
</evidence>
<evidence type="ECO:0000256" key="4">
    <source>
        <dbReference type="PROSITE-ProRule" id="PRU00176"/>
    </source>
</evidence>
<dbReference type="SUPFAM" id="SSF54928">
    <property type="entry name" value="RNA-binding domain, RBD"/>
    <property type="match status" value="1"/>
</dbReference>